<dbReference type="InterPro" id="IPR045458">
    <property type="entry name" value="Wolframin_Sel1-like_rpt"/>
</dbReference>
<dbReference type="InterPro" id="IPR045400">
    <property type="entry name" value="Wolframin_Cys-rich"/>
</dbReference>
<feature type="non-terminal residue" evidence="9">
    <location>
        <position position="1344"/>
    </location>
</feature>
<keyword evidence="3" id="KW-0732">Signal</keyword>
<feature type="domain" description="Wolframin cysteine-rich" evidence="7">
    <location>
        <begin position="1116"/>
        <end position="1216"/>
    </location>
</feature>
<dbReference type="GO" id="GO:0005789">
    <property type="term" value="C:endoplasmic reticulum membrane"/>
    <property type="evidence" value="ECO:0007669"/>
    <property type="project" value="TreeGrafter"/>
</dbReference>
<feature type="transmembrane region" description="Helical" evidence="2">
    <location>
        <begin position="978"/>
        <end position="998"/>
    </location>
</feature>
<keyword evidence="2" id="KW-0472">Membrane</keyword>
<dbReference type="InterPro" id="IPR045461">
    <property type="entry name" value="Wolframin_OB_fold"/>
</dbReference>
<evidence type="ECO:0000313" key="9">
    <source>
        <dbReference type="EMBL" id="KAG5343759.1"/>
    </source>
</evidence>
<dbReference type="InterPro" id="IPR026209">
    <property type="entry name" value="Wolframin_fam"/>
</dbReference>
<dbReference type="EMBL" id="JAANIC010002948">
    <property type="protein sequence ID" value="KAG5343759.1"/>
    <property type="molecule type" value="Genomic_DNA"/>
</dbReference>
<keyword evidence="10" id="KW-1185">Reference proteome</keyword>
<evidence type="ECO:0000259" key="5">
    <source>
        <dbReference type="Pfam" id="PF19913"/>
    </source>
</evidence>
<comment type="caution">
    <text evidence="9">The sequence shown here is derived from an EMBL/GenBank/DDBJ whole genome shotgun (WGS) entry which is preliminary data.</text>
</comment>
<dbReference type="PRINTS" id="PR02060">
    <property type="entry name" value="WOLFFAMILY"/>
</dbReference>
<feature type="transmembrane region" description="Helical" evidence="2">
    <location>
        <begin position="1044"/>
        <end position="1063"/>
    </location>
</feature>
<protein>
    <submittedName>
        <fullName evidence="9">WFS1 protein</fullName>
    </submittedName>
</protein>
<organism evidence="9 10">
    <name type="scientific">Acromyrmex charruanus</name>
    <dbReference type="NCBI Taxonomy" id="2715315"/>
    <lineage>
        <taxon>Eukaryota</taxon>
        <taxon>Metazoa</taxon>
        <taxon>Ecdysozoa</taxon>
        <taxon>Arthropoda</taxon>
        <taxon>Hexapoda</taxon>
        <taxon>Insecta</taxon>
        <taxon>Pterygota</taxon>
        <taxon>Neoptera</taxon>
        <taxon>Endopterygota</taxon>
        <taxon>Hymenoptera</taxon>
        <taxon>Apocrita</taxon>
        <taxon>Aculeata</taxon>
        <taxon>Formicoidea</taxon>
        <taxon>Formicidae</taxon>
        <taxon>Myrmicinae</taxon>
        <taxon>Acromyrmex</taxon>
    </lineage>
</organism>
<feature type="domain" description="Sarcoglycan alpha/epsilon N-terminal" evidence="4">
    <location>
        <begin position="23"/>
        <end position="108"/>
    </location>
</feature>
<feature type="transmembrane region" description="Helical" evidence="2">
    <location>
        <begin position="296"/>
        <end position="316"/>
    </location>
</feature>
<dbReference type="Pfam" id="PF19914">
    <property type="entry name" value="WEF-hand"/>
    <property type="match status" value="1"/>
</dbReference>
<dbReference type="PANTHER" id="PTHR13098">
    <property type="entry name" value="WOLFRAMIN"/>
    <property type="match status" value="1"/>
</dbReference>
<feature type="signal peptide" evidence="3">
    <location>
        <begin position="1"/>
        <end position="17"/>
    </location>
</feature>
<feature type="region of interest" description="Disordered" evidence="1">
    <location>
        <begin position="374"/>
        <end position="418"/>
    </location>
</feature>
<reference evidence="9" key="1">
    <citation type="submission" date="2020-03" db="EMBL/GenBank/DDBJ databases">
        <title>Relaxed selection underlies rapid genomic changes in the transitions from sociality to social parasitism in ants.</title>
        <authorList>
            <person name="Bi X."/>
        </authorList>
    </citation>
    <scope>NUCLEOTIDE SEQUENCE</scope>
    <source>
        <strain evidence="9">BGI-DK2014a</strain>
        <tissue evidence="9">Whole body</tissue>
    </source>
</reference>
<dbReference type="Gene3D" id="1.25.40.10">
    <property type="entry name" value="Tetratricopeptide repeat domain"/>
    <property type="match status" value="1"/>
</dbReference>
<feature type="compositionally biased region" description="Polar residues" evidence="1">
    <location>
        <begin position="626"/>
        <end position="637"/>
    </location>
</feature>
<dbReference type="InterPro" id="IPR045460">
    <property type="entry name" value="Wolframin_EF-hand"/>
</dbReference>
<feature type="transmembrane region" description="Helical" evidence="2">
    <location>
        <begin position="849"/>
        <end position="870"/>
    </location>
</feature>
<feature type="domain" description="Sarcoglycan alpha/epsilon second" evidence="8">
    <location>
        <begin position="116"/>
        <end position="239"/>
    </location>
</feature>
<dbReference type="PANTHER" id="PTHR13098:SF3">
    <property type="entry name" value="WOLFRAMIN"/>
    <property type="match status" value="1"/>
</dbReference>
<dbReference type="Pfam" id="PF05510">
    <property type="entry name" value="Sarcoglycan_2"/>
    <property type="match status" value="1"/>
</dbReference>
<dbReference type="Pfam" id="PF20023">
    <property type="entry name" value="WSLR"/>
    <property type="match status" value="2"/>
</dbReference>
<evidence type="ECO:0000259" key="6">
    <source>
        <dbReference type="Pfam" id="PF19914"/>
    </source>
</evidence>
<evidence type="ECO:0000313" key="10">
    <source>
        <dbReference type="Proteomes" id="UP000669903"/>
    </source>
</evidence>
<feature type="compositionally biased region" description="Polar residues" evidence="1">
    <location>
        <begin position="375"/>
        <end position="392"/>
    </location>
</feature>
<accession>A0A836G2T2</accession>
<keyword evidence="2" id="KW-0812">Transmembrane</keyword>
<feature type="domain" description="Wolframin OB-fold" evidence="5">
    <location>
        <begin position="1223"/>
        <end position="1344"/>
    </location>
</feature>
<dbReference type="InterPro" id="IPR011990">
    <property type="entry name" value="TPR-like_helical_dom_sf"/>
</dbReference>
<evidence type="ECO:0000259" key="4">
    <source>
        <dbReference type="Pfam" id="PF05510"/>
    </source>
</evidence>
<evidence type="ECO:0000259" key="8">
    <source>
        <dbReference type="Pfam" id="PF20989"/>
    </source>
</evidence>
<keyword evidence="2" id="KW-1133">Transmembrane helix</keyword>
<evidence type="ECO:0000256" key="3">
    <source>
        <dbReference type="SAM" id="SignalP"/>
    </source>
</evidence>
<proteinExistence type="predicted"/>
<dbReference type="InterPro" id="IPR048346">
    <property type="entry name" value="Sarcoglycan_N"/>
</dbReference>
<feature type="transmembrane region" description="Helical" evidence="2">
    <location>
        <begin position="938"/>
        <end position="966"/>
    </location>
</feature>
<feature type="non-terminal residue" evidence="9">
    <location>
        <position position="1"/>
    </location>
</feature>
<dbReference type="Proteomes" id="UP000669903">
    <property type="component" value="Unassembled WGS sequence"/>
</dbReference>
<feature type="transmembrane region" description="Helical" evidence="2">
    <location>
        <begin position="1075"/>
        <end position="1094"/>
    </location>
</feature>
<dbReference type="Pfam" id="PF20053">
    <property type="entry name" value="WC-rich"/>
    <property type="match status" value="1"/>
</dbReference>
<feature type="compositionally biased region" description="Basic and acidic residues" evidence="1">
    <location>
        <begin position="668"/>
        <end position="678"/>
    </location>
</feature>
<dbReference type="GO" id="GO:0055074">
    <property type="term" value="P:calcium ion homeostasis"/>
    <property type="evidence" value="ECO:0007669"/>
    <property type="project" value="TreeGrafter"/>
</dbReference>
<dbReference type="Pfam" id="PF19913">
    <property type="entry name" value="WCOB"/>
    <property type="match status" value="1"/>
</dbReference>
<dbReference type="GO" id="GO:0030968">
    <property type="term" value="P:endoplasmic reticulum unfolded protein response"/>
    <property type="evidence" value="ECO:0007669"/>
    <property type="project" value="TreeGrafter"/>
</dbReference>
<feature type="transmembrane region" description="Helical" evidence="2">
    <location>
        <begin position="1010"/>
        <end position="1032"/>
    </location>
</feature>
<feature type="transmembrane region" description="Helical" evidence="2">
    <location>
        <begin position="785"/>
        <end position="808"/>
    </location>
</feature>
<dbReference type="InterPro" id="IPR048347">
    <property type="entry name" value="Sarcoglycan_C"/>
</dbReference>
<sequence length="1344" mass="153488">MHSIIILLSTLVAFIAAESILMTEVFVIPIRPEIFDWNTDGHSDQFSYQPSLLNAPDLPSWIHYTYSKKDHHGFLYGVAPKDQKYFQLEIVGLNKHTYETRYKVLDMNVLERENLTKYEVYLKIDNLNVEDMFNQNRTQKLLDIFRKKLWKGAADIYVTFLASAIELGARLPLKPSEGEGVVVRLGSIVPFSQELNELQEEVKPLWKMPSCPRDFKRTSVEILFREAEFRLDWCSFRLLEEDQQSLQHESARRGPSANVVDLPSSGISEHTEWRWARSTKASIPTRSYFKEIATTIFIPVVLLLVLGALLSTAFCLHHEKMTDPESDEYFDELFNIFLLREQPVREKREPTPGEGVGNNGIQMVQYAMPERGTLKSLSAQPPSPNDSLSQSPSYKTRRRGRVSRRQNSSHTREREFDESQTAPYESWLVLYHCLVDLAENSGRFTVIIAGVARGNANASGDRLGEDASDFTFRDTHVIHNKNGAIFDAFQYLSLEQTNGPKGSLRRLRSRLAEDGCPESQVILAKQLLEEQCELDVDKEENAKLGVYWLTKASEQGNLEATDILRKCLATGRGITEHNYYDVKSCLDMTQDEKLARRAAREMFMSLSNGEDFITTEQLQKRMRNLSAPSTSNADYFQSNNTSSNTSQKGLSDNDNDCFPKNGFPDDSPPTKDEDRTNDVHGWTDQGEKITEAALVSAAASYARGMLPIVSHALCMVDPSELVLDTIPLLQRPFIYPFASLKRFYSWLVETLGHRGTSINRVLFTSNLHILLLLLLYSLFGTESLILFIPMALYYLSFVVMVVATFQMLQRKREFNDFRVWSGLFLSYSGGNLNPEEAEYQFCRNNLKPYGHFFLALLLNLMIYPLIAHQWTPQSEITIIAVTLTLITLCSFMWRDSSRFPDFLALFSFGVHVLAKYPYETDMVVAQSWRFLDIRVPTFASYVVGNGIEFCLNFRAVFYLLIPAVFAKMAARDGWRGTYRILIPHCVTLSWWQIAIFSSQGATWYGLIRGALALVGMVLFLPIAGIASIILPIVAIAKYLSENDLVMRIAITTVLGGMPFFASWYLRKTRTSRFNWIITLMQIVLGVSAASFLSWPMIMEYNQDSDEVYDIVSTLTWDQYQNYCHQPAWEDLSSKAQVQVQCAQLEGIPVSWEGYVTNIRVKSIKNNIAVVLNKLPNNIRTILSCMYGEPYEENCNSGDDTRRKNCKHITNIQKKRNKYYFPSWDQYEFEIFVKMKSGIWGSTTEIRLVADHSFTNFSLNIYPGDKIWFSGALLNNGLETESLLGGTELHIDLEEVGCLACNSLDLKTSYKRYRYHISLSSIIRDLCLSVKTVLNFLLNPIVMFK</sequence>
<feature type="transmembrane region" description="Helical" evidence="2">
    <location>
        <begin position="761"/>
        <end position="779"/>
    </location>
</feature>
<feature type="region of interest" description="Disordered" evidence="1">
    <location>
        <begin position="622"/>
        <end position="683"/>
    </location>
</feature>
<dbReference type="Pfam" id="PF20989">
    <property type="entry name" value="Sarcoglycan_2_C"/>
    <property type="match status" value="1"/>
</dbReference>
<gene>
    <name evidence="9" type="primary">Wfs1</name>
    <name evidence="9" type="ORF">G6Z76_0007362</name>
</gene>
<evidence type="ECO:0000256" key="1">
    <source>
        <dbReference type="SAM" id="MobiDB-lite"/>
    </source>
</evidence>
<name>A0A836G2T2_9HYME</name>
<feature type="compositionally biased region" description="Basic residues" evidence="1">
    <location>
        <begin position="395"/>
        <end position="404"/>
    </location>
</feature>
<feature type="domain" description="Wolframin EF-hand" evidence="6">
    <location>
        <begin position="595"/>
        <end position="702"/>
    </location>
</feature>
<evidence type="ECO:0000256" key="2">
    <source>
        <dbReference type="SAM" id="Phobius"/>
    </source>
</evidence>
<feature type="transmembrane region" description="Helical" evidence="2">
    <location>
        <begin position="876"/>
        <end position="893"/>
    </location>
</feature>
<feature type="chain" id="PRO_5032709355" evidence="3">
    <location>
        <begin position="18"/>
        <end position="1344"/>
    </location>
</feature>
<evidence type="ECO:0000259" key="7">
    <source>
        <dbReference type="Pfam" id="PF20053"/>
    </source>
</evidence>